<dbReference type="AlphaFoldDB" id="A0A5E4N5T0"/>
<gene>
    <name evidence="1" type="ORF">CINCED_3A003404</name>
</gene>
<keyword evidence="2" id="KW-1185">Reference proteome</keyword>
<dbReference type="EMBL" id="CABPRJ010001459">
    <property type="protein sequence ID" value="VVC37941.1"/>
    <property type="molecule type" value="Genomic_DNA"/>
</dbReference>
<organism evidence="1 2">
    <name type="scientific">Cinara cedri</name>
    <dbReference type="NCBI Taxonomy" id="506608"/>
    <lineage>
        <taxon>Eukaryota</taxon>
        <taxon>Metazoa</taxon>
        <taxon>Ecdysozoa</taxon>
        <taxon>Arthropoda</taxon>
        <taxon>Hexapoda</taxon>
        <taxon>Insecta</taxon>
        <taxon>Pterygota</taxon>
        <taxon>Neoptera</taxon>
        <taxon>Paraneoptera</taxon>
        <taxon>Hemiptera</taxon>
        <taxon>Sternorrhyncha</taxon>
        <taxon>Aphidomorpha</taxon>
        <taxon>Aphidoidea</taxon>
        <taxon>Aphididae</taxon>
        <taxon>Lachninae</taxon>
        <taxon>Cinara</taxon>
    </lineage>
</organism>
<sequence>MKMNQLTSQFAELSQTINDKLENNASHTLKNIKSMFFENSQPDSNNTPKTHVSGGYIACEKFKFNQNQKLICSCNDNLTDD</sequence>
<evidence type="ECO:0000313" key="1">
    <source>
        <dbReference type="EMBL" id="VVC37941.1"/>
    </source>
</evidence>
<protein>
    <submittedName>
        <fullName evidence="1">Uncharacterized protein</fullName>
    </submittedName>
</protein>
<dbReference type="Proteomes" id="UP000325440">
    <property type="component" value="Unassembled WGS sequence"/>
</dbReference>
<evidence type="ECO:0000313" key="2">
    <source>
        <dbReference type="Proteomes" id="UP000325440"/>
    </source>
</evidence>
<name>A0A5E4N5T0_9HEMI</name>
<proteinExistence type="predicted"/>
<accession>A0A5E4N5T0</accession>
<reference evidence="1 2" key="1">
    <citation type="submission" date="2019-08" db="EMBL/GenBank/DDBJ databases">
        <authorList>
            <person name="Alioto T."/>
            <person name="Alioto T."/>
            <person name="Gomez Garrido J."/>
        </authorList>
    </citation>
    <scope>NUCLEOTIDE SEQUENCE [LARGE SCALE GENOMIC DNA]</scope>
</reference>